<feature type="transmembrane region" description="Helical" evidence="1">
    <location>
        <begin position="7"/>
        <end position="26"/>
    </location>
</feature>
<organism evidence="2 3">
    <name type="scientific">Trichinella spiralis</name>
    <name type="common">Trichina worm</name>
    <dbReference type="NCBI Taxonomy" id="6334"/>
    <lineage>
        <taxon>Eukaryota</taxon>
        <taxon>Metazoa</taxon>
        <taxon>Ecdysozoa</taxon>
        <taxon>Nematoda</taxon>
        <taxon>Enoplea</taxon>
        <taxon>Dorylaimia</taxon>
        <taxon>Trichinellida</taxon>
        <taxon>Trichinellidae</taxon>
        <taxon>Trichinella</taxon>
    </lineage>
</organism>
<dbReference type="AlphaFoldDB" id="A0A0V0Z1V4"/>
<gene>
    <name evidence="2" type="ORF">T01_13518</name>
</gene>
<dbReference type="EMBL" id="JYDH01003090">
    <property type="protein sequence ID" value="KRY06527.1"/>
    <property type="molecule type" value="Genomic_DNA"/>
</dbReference>
<dbReference type="InParanoid" id="A0A0V0Z1V4"/>
<reference evidence="2 3" key="1">
    <citation type="submission" date="2015-01" db="EMBL/GenBank/DDBJ databases">
        <title>Evolution of Trichinella species and genotypes.</title>
        <authorList>
            <person name="Korhonen P.K."/>
            <person name="Edoardo P."/>
            <person name="Giuseppe L.R."/>
            <person name="Gasser R.B."/>
        </authorList>
    </citation>
    <scope>NUCLEOTIDE SEQUENCE [LARGE SCALE GENOMIC DNA]</scope>
    <source>
        <strain evidence="2">ISS3</strain>
    </source>
</reference>
<protein>
    <submittedName>
        <fullName evidence="2">Uncharacterized protein</fullName>
    </submittedName>
</protein>
<proteinExistence type="predicted"/>
<dbReference type="Proteomes" id="UP000054776">
    <property type="component" value="Unassembled WGS sequence"/>
</dbReference>
<name>A0A0V0Z1V4_TRISP</name>
<keyword evidence="1" id="KW-0812">Transmembrane</keyword>
<evidence type="ECO:0000256" key="1">
    <source>
        <dbReference type="SAM" id="Phobius"/>
    </source>
</evidence>
<comment type="caution">
    <text evidence="2">The sequence shown here is derived from an EMBL/GenBank/DDBJ whole genome shotgun (WGS) entry which is preliminary data.</text>
</comment>
<accession>A0A0V0Z1V4</accession>
<keyword evidence="1" id="KW-1133">Transmembrane helix</keyword>
<evidence type="ECO:0000313" key="2">
    <source>
        <dbReference type="EMBL" id="KRY06527.1"/>
    </source>
</evidence>
<evidence type="ECO:0000313" key="3">
    <source>
        <dbReference type="Proteomes" id="UP000054776"/>
    </source>
</evidence>
<sequence>MFRNNFIFCLFFIIFVVLYTTTLYFGDKGCILCRELCWLLFDSFDCSFKRVHIMQRSESKRICTTAYRDDKCL</sequence>
<keyword evidence="3" id="KW-1185">Reference proteome</keyword>
<keyword evidence="1" id="KW-0472">Membrane</keyword>